<keyword evidence="6 10" id="KW-0802">TPR repeat</keyword>
<evidence type="ECO:0000256" key="10">
    <source>
        <dbReference type="PROSITE-ProRule" id="PRU00339"/>
    </source>
</evidence>
<accession>A0A8J3IZG9</accession>
<dbReference type="InterPro" id="IPR019734">
    <property type="entry name" value="TPR_rpt"/>
</dbReference>
<dbReference type="Pfam" id="PF13424">
    <property type="entry name" value="TPR_12"/>
    <property type="match status" value="1"/>
</dbReference>
<evidence type="ECO:0000256" key="2">
    <source>
        <dbReference type="ARBA" id="ARBA00009622"/>
    </source>
</evidence>
<evidence type="ECO:0000313" key="11">
    <source>
        <dbReference type="EMBL" id="GHO98836.1"/>
    </source>
</evidence>
<organism evidence="11 12">
    <name type="scientific">Reticulibacter mediterranei</name>
    <dbReference type="NCBI Taxonomy" id="2778369"/>
    <lineage>
        <taxon>Bacteria</taxon>
        <taxon>Bacillati</taxon>
        <taxon>Chloroflexota</taxon>
        <taxon>Ktedonobacteria</taxon>
        <taxon>Ktedonobacterales</taxon>
        <taxon>Reticulibacteraceae</taxon>
        <taxon>Reticulibacter</taxon>
    </lineage>
</organism>
<keyword evidence="3" id="KW-0963">Cytoplasm</keyword>
<dbReference type="SUPFAM" id="SSF48452">
    <property type="entry name" value="TPR-like"/>
    <property type="match status" value="1"/>
</dbReference>
<dbReference type="GO" id="GO:0005871">
    <property type="term" value="C:kinesin complex"/>
    <property type="evidence" value="ECO:0007669"/>
    <property type="project" value="InterPro"/>
</dbReference>
<evidence type="ECO:0008006" key="13">
    <source>
        <dbReference type="Google" id="ProtNLM"/>
    </source>
</evidence>
<comment type="caution">
    <text evidence="11">The sequence shown here is derived from an EMBL/GenBank/DDBJ whole genome shotgun (WGS) entry which is preliminary data.</text>
</comment>
<evidence type="ECO:0000256" key="3">
    <source>
        <dbReference type="ARBA" id="ARBA00022490"/>
    </source>
</evidence>
<dbReference type="GO" id="GO:0007018">
    <property type="term" value="P:microtubule-based movement"/>
    <property type="evidence" value="ECO:0007669"/>
    <property type="project" value="TreeGrafter"/>
</dbReference>
<evidence type="ECO:0000256" key="6">
    <source>
        <dbReference type="ARBA" id="ARBA00022803"/>
    </source>
</evidence>
<protein>
    <recommendedName>
        <fullName evidence="13">Tetratricopeptide repeat protein</fullName>
    </recommendedName>
</protein>
<dbReference type="Gene3D" id="1.25.40.10">
    <property type="entry name" value="Tetratricopeptide repeat domain"/>
    <property type="match status" value="1"/>
</dbReference>
<sequence>MKIVRKTKNSNFWRETKEEGAKRYVTGDGWHHSFLAHYALLPLAISLRNPWDTATSLNNLALLYMVQGCYTEAESLFRRSLSIQEEQLDANHPDTATSLNNLASLYVEQGRYEEAEPLYRQAAMICQASLGTEHLVTQQVFKNYIVFLARLLTNGDVQALLQRLPQHEQDDL</sequence>
<feature type="repeat" description="TPR" evidence="10">
    <location>
        <begin position="54"/>
        <end position="87"/>
    </location>
</feature>
<keyword evidence="4" id="KW-0493">Microtubule</keyword>
<name>A0A8J3IZG9_9CHLR</name>
<dbReference type="InterPro" id="IPR002151">
    <property type="entry name" value="Kinesin_light"/>
</dbReference>
<evidence type="ECO:0000256" key="8">
    <source>
        <dbReference type="ARBA" id="ARBA00023175"/>
    </source>
</evidence>
<dbReference type="AlphaFoldDB" id="A0A8J3IZG9"/>
<dbReference type="PRINTS" id="PR00381">
    <property type="entry name" value="KINESINLIGHT"/>
</dbReference>
<keyword evidence="12" id="KW-1185">Reference proteome</keyword>
<evidence type="ECO:0000313" key="12">
    <source>
        <dbReference type="Proteomes" id="UP000597444"/>
    </source>
</evidence>
<proteinExistence type="inferred from homology"/>
<dbReference type="PROSITE" id="PS50005">
    <property type="entry name" value="TPR"/>
    <property type="match status" value="2"/>
</dbReference>
<dbReference type="RefSeq" id="WP_220209520.1">
    <property type="nucleotide sequence ID" value="NZ_BNJK01000002.1"/>
</dbReference>
<feature type="repeat" description="TPR" evidence="10">
    <location>
        <begin position="96"/>
        <end position="129"/>
    </location>
</feature>
<evidence type="ECO:0000256" key="1">
    <source>
        <dbReference type="ARBA" id="ARBA00004245"/>
    </source>
</evidence>
<dbReference type="GO" id="GO:0005737">
    <property type="term" value="C:cytoplasm"/>
    <property type="evidence" value="ECO:0007669"/>
    <property type="project" value="TreeGrafter"/>
</dbReference>
<comment type="subcellular location">
    <subcellularLocation>
        <location evidence="1">Cytoplasm</location>
        <location evidence="1">Cytoskeleton</location>
    </subcellularLocation>
</comment>
<evidence type="ECO:0000256" key="4">
    <source>
        <dbReference type="ARBA" id="ARBA00022701"/>
    </source>
</evidence>
<dbReference type="PANTHER" id="PTHR45783">
    <property type="entry name" value="KINESIN LIGHT CHAIN"/>
    <property type="match status" value="1"/>
</dbReference>
<dbReference type="GO" id="GO:0005874">
    <property type="term" value="C:microtubule"/>
    <property type="evidence" value="ECO:0007669"/>
    <property type="project" value="UniProtKB-KW"/>
</dbReference>
<evidence type="ECO:0000256" key="5">
    <source>
        <dbReference type="ARBA" id="ARBA00022737"/>
    </source>
</evidence>
<evidence type="ECO:0000256" key="7">
    <source>
        <dbReference type="ARBA" id="ARBA00023054"/>
    </source>
</evidence>
<dbReference type="PANTHER" id="PTHR45783:SF3">
    <property type="entry name" value="KINESIN LIGHT CHAIN"/>
    <property type="match status" value="1"/>
</dbReference>
<evidence type="ECO:0000256" key="9">
    <source>
        <dbReference type="ARBA" id="ARBA00023212"/>
    </source>
</evidence>
<dbReference type="GO" id="GO:0019894">
    <property type="term" value="F:kinesin binding"/>
    <property type="evidence" value="ECO:0007669"/>
    <property type="project" value="TreeGrafter"/>
</dbReference>
<dbReference type="EMBL" id="BNJK01000002">
    <property type="protein sequence ID" value="GHO98836.1"/>
    <property type="molecule type" value="Genomic_DNA"/>
</dbReference>
<reference evidence="11" key="1">
    <citation type="submission" date="2020-10" db="EMBL/GenBank/DDBJ databases">
        <title>Taxonomic study of unclassified bacteria belonging to the class Ktedonobacteria.</title>
        <authorList>
            <person name="Yabe S."/>
            <person name="Wang C.M."/>
            <person name="Zheng Y."/>
            <person name="Sakai Y."/>
            <person name="Cavaletti L."/>
            <person name="Monciardini P."/>
            <person name="Donadio S."/>
        </authorList>
    </citation>
    <scope>NUCLEOTIDE SEQUENCE</scope>
    <source>
        <strain evidence="11">ID150040</strain>
    </source>
</reference>
<dbReference type="InterPro" id="IPR011990">
    <property type="entry name" value="TPR-like_helical_dom_sf"/>
</dbReference>
<keyword evidence="9" id="KW-0206">Cytoskeleton</keyword>
<keyword evidence="7" id="KW-0175">Coiled coil</keyword>
<keyword evidence="5" id="KW-0677">Repeat</keyword>
<dbReference type="SMART" id="SM00028">
    <property type="entry name" value="TPR"/>
    <property type="match status" value="2"/>
</dbReference>
<dbReference type="Proteomes" id="UP000597444">
    <property type="component" value="Unassembled WGS sequence"/>
</dbReference>
<comment type="similarity">
    <text evidence="2">Belongs to the kinesin light chain family.</text>
</comment>
<gene>
    <name evidence="11" type="ORF">KSF_088840</name>
</gene>
<keyword evidence="8" id="KW-0505">Motor protein</keyword>